<gene>
    <name evidence="1" type="ORF">JGU71_26520</name>
</gene>
<proteinExistence type="predicted"/>
<reference evidence="1" key="1">
    <citation type="submission" date="2020-12" db="EMBL/GenBank/DDBJ databases">
        <title>Antrihabitans popcorni sp. nov. and Antrihabitans auranticaus sp. nov., isolated from a larva cave.</title>
        <authorList>
            <person name="Lee S.D."/>
            <person name="Kim I.S."/>
        </authorList>
    </citation>
    <scope>NUCLEOTIDE SEQUENCE</scope>
    <source>
        <strain evidence="1">YC3-6</strain>
    </source>
</reference>
<keyword evidence="2" id="KW-1185">Reference proteome</keyword>
<sequence length="56" mass="5974">MNEDDRTTAARNAVLDLIVKLAKQIDGSYPADAGKARDLAEAYAWIVEPSRGGPTA</sequence>
<organism evidence="1 2">
    <name type="scientific">Antrihabitans stalagmiti</name>
    <dbReference type="NCBI Taxonomy" id="2799499"/>
    <lineage>
        <taxon>Bacteria</taxon>
        <taxon>Bacillati</taxon>
        <taxon>Actinomycetota</taxon>
        <taxon>Actinomycetes</taxon>
        <taxon>Mycobacteriales</taxon>
        <taxon>Nocardiaceae</taxon>
        <taxon>Antrihabitans</taxon>
    </lineage>
</organism>
<dbReference type="Proteomes" id="UP000655868">
    <property type="component" value="Unassembled WGS sequence"/>
</dbReference>
<accession>A0A934U6D8</accession>
<evidence type="ECO:0000313" key="2">
    <source>
        <dbReference type="Proteomes" id="UP000655868"/>
    </source>
</evidence>
<evidence type="ECO:0000313" key="1">
    <source>
        <dbReference type="EMBL" id="MBJ8342449.1"/>
    </source>
</evidence>
<dbReference type="EMBL" id="JAEMNV010000011">
    <property type="protein sequence ID" value="MBJ8342449.1"/>
    <property type="molecule type" value="Genomic_DNA"/>
</dbReference>
<protein>
    <submittedName>
        <fullName evidence="1">Uncharacterized protein</fullName>
    </submittedName>
</protein>
<dbReference type="RefSeq" id="WP_199707926.1">
    <property type="nucleotide sequence ID" value="NZ_JAEMNV010000011.1"/>
</dbReference>
<dbReference type="AlphaFoldDB" id="A0A934U6D8"/>
<comment type="caution">
    <text evidence="1">The sequence shown here is derived from an EMBL/GenBank/DDBJ whole genome shotgun (WGS) entry which is preliminary data.</text>
</comment>
<name>A0A934U6D8_9NOCA</name>